<evidence type="ECO:0000256" key="1">
    <source>
        <dbReference type="SAM" id="MobiDB-lite"/>
    </source>
</evidence>
<feature type="signal peptide" evidence="2">
    <location>
        <begin position="1"/>
        <end position="22"/>
    </location>
</feature>
<proteinExistence type="predicted"/>
<reference evidence="3" key="1">
    <citation type="submission" date="2022-01" db="UniProtKB">
        <authorList>
            <consortium name="EnsemblMetazoa"/>
        </authorList>
    </citation>
    <scope>IDENTIFICATION</scope>
</reference>
<feature type="region of interest" description="Disordered" evidence="1">
    <location>
        <begin position="101"/>
        <end position="131"/>
    </location>
</feature>
<dbReference type="RefSeq" id="XP_014241832.1">
    <property type="nucleotide sequence ID" value="XM_014386346.2"/>
</dbReference>
<organism evidence="3 4">
    <name type="scientific">Cimex lectularius</name>
    <name type="common">Bed bug</name>
    <name type="synonym">Acanthia lectularia</name>
    <dbReference type="NCBI Taxonomy" id="79782"/>
    <lineage>
        <taxon>Eukaryota</taxon>
        <taxon>Metazoa</taxon>
        <taxon>Ecdysozoa</taxon>
        <taxon>Arthropoda</taxon>
        <taxon>Hexapoda</taxon>
        <taxon>Insecta</taxon>
        <taxon>Pterygota</taxon>
        <taxon>Neoptera</taxon>
        <taxon>Paraneoptera</taxon>
        <taxon>Hemiptera</taxon>
        <taxon>Heteroptera</taxon>
        <taxon>Panheteroptera</taxon>
        <taxon>Cimicomorpha</taxon>
        <taxon>Cimicidae</taxon>
        <taxon>Cimex</taxon>
    </lineage>
</organism>
<protein>
    <submittedName>
        <fullName evidence="3">Uncharacterized protein</fullName>
    </submittedName>
</protein>
<keyword evidence="4" id="KW-1185">Reference proteome</keyword>
<dbReference type="Proteomes" id="UP000494040">
    <property type="component" value="Unassembled WGS sequence"/>
</dbReference>
<name>A0A8I6TBU3_CIMLE</name>
<feature type="compositionally biased region" description="Basic residues" evidence="1">
    <location>
        <begin position="120"/>
        <end position="131"/>
    </location>
</feature>
<feature type="chain" id="PRO_5035309742" evidence="2">
    <location>
        <begin position="23"/>
        <end position="131"/>
    </location>
</feature>
<sequence length="131" mass="15037">MGTEKLLILLGLIASVVFSALGYDMRKSIVYDKKTPGVFYCPQHKVTDVDKLIVRARPLKKLCEFDGKKPLPSSYKSDCYADIDESDFGCKEKYRIMLRLHPPGSEDNSAEKWQSAYNKLTKKKQKGRKHY</sequence>
<dbReference type="OrthoDB" id="10046704at2759"/>
<evidence type="ECO:0000256" key="2">
    <source>
        <dbReference type="SAM" id="SignalP"/>
    </source>
</evidence>
<dbReference type="KEGG" id="clec:106662319"/>
<dbReference type="GeneID" id="106662319"/>
<evidence type="ECO:0000313" key="3">
    <source>
        <dbReference type="EnsemblMetazoa" id="XP_014241832.1"/>
    </source>
</evidence>
<dbReference type="AlphaFoldDB" id="A0A8I6TBU3"/>
<evidence type="ECO:0000313" key="4">
    <source>
        <dbReference type="Proteomes" id="UP000494040"/>
    </source>
</evidence>
<keyword evidence="2" id="KW-0732">Signal</keyword>
<accession>A0A8I6TBU3</accession>
<dbReference type="EnsemblMetazoa" id="XM_014386346.2">
    <property type="protein sequence ID" value="XP_014241832.1"/>
    <property type="gene ID" value="LOC106662319"/>
</dbReference>